<dbReference type="InterPro" id="IPR036866">
    <property type="entry name" value="RibonucZ/Hydroxyglut_hydro"/>
</dbReference>
<evidence type="ECO:0000256" key="8">
    <source>
        <dbReference type="ARBA" id="ARBA00075789"/>
    </source>
</evidence>
<dbReference type="eggNOG" id="COG2015">
    <property type="taxonomic scope" value="Bacteria"/>
</dbReference>
<evidence type="ECO:0000256" key="2">
    <source>
        <dbReference type="ARBA" id="ARBA00022723"/>
    </source>
</evidence>
<dbReference type="Gene3D" id="3.30.1050.10">
    <property type="entry name" value="SCP2 sterol-binding domain"/>
    <property type="match status" value="1"/>
</dbReference>
<keyword evidence="4" id="KW-0862">Zinc</keyword>
<dbReference type="InterPro" id="IPR038536">
    <property type="entry name" value="Alkyl/aryl-sulf_dimr_sf"/>
</dbReference>
<dbReference type="SUPFAM" id="SSF55718">
    <property type="entry name" value="SCP-like"/>
    <property type="match status" value="1"/>
</dbReference>
<feature type="chain" id="PRO_5003840618" description="Linear primary-alkylsulfatase" evidence="9">
    <location>
        <begin position="22"/>
        <end position="621"/>
    </location>
</feature>
<dbReference type="Pfam" id="PF14864">
    <property type="entry name" value="Alkyl_sulf_C"/>
    <property type="match status" value="1"/>
</dbReference>
<dbReference type="FunFam" id="3.60.15.30:FF:000001">
    <property type="entry name" value="Alkyl/aryl-sulfatase BDS1"/>
    <property type="match status" value="1"/>
</dbReference>
<evidence type="ECO:0000256" key="3">
    <source>
        <dbReference type="ARBA" id="ARBA00022801"/>
    </source>
</evidence>
<reference evidence="11 12" key="1">
    <citation type="submission" date="2012-08" db="EMBL/GenBank/DDBJ databases">
        <title>The Genome Sequence of Barnesiella intestinihominis YIT 11860.</title>
        <authorList>
            <consortium name="The Broad Institute Genome Sequencing Platform"/>
            <person name="Earl A."/>
            <person name="Ward D."/>
            <person name="Feldgarden M."/>
            <person name="Gevers D."/>
            <person name="Morotomi M."/>
            <person name="Walker B."/>
            <person name="Young S.K."/>
            <person name="Zeng Q."/>
            <person name="Gargeya S."/>
            <person name="Fitzgerald M."/>
            <person name="Haas B."/>
            <person name="Abouelleil A."/>
            <person name="Alvarado L."/>
            <person name="Arachchi H.M."/>
            <person name="Berlin A.M."/>
            <person name="Chapman S.B."/>
            <person name="Goldberg J."/>
            <person name="Griggs A."/>
            <person name="Gujja S."/>
            <person name="Hansen M."/>
            <person name="Howarth C."/>
            <person name="Imamovic A."/>
            <person name="Larimer J."/>
            <person name="McCowen C."/>
            <person name="Montmayeur A."/>
            <person name="Murphy C."/>
            <person name="Neiman D."/>
            <person name="Pearson M."/>
            <person name="Priest M."/>
            <person name="Roberts A."/>
            <person name="Saif S."/>
            <person name="Shea T."/>
            <person name="Sisk P."/>
            <person name="Sykes S."/>
            <person name="Wortman J."/>
            <person name="Nusbaum C."/>
            <person name="Birren B."/>
        </authorList>
    </citation>
    <scope>NUCLEOTIDE SEQUENCE [LARGE SCALE GENOMIC DNA]</scope>
    <source>
        <strain evidence="11 12">YIT 11860</strain>
    </source>
</reference>
<dbReference type="GO" id="GO:0046983">
    <property type="term" value="F:protein dimerization activity"/>
    <property type="evidence" value="ECO:0007669"/>
    <property type="project" value="InterPro"/>
</dbReference>
<dbReference type="Pfam" id="PF14863">
    <property type="entry name" value="Alkyl_sulf_dimr"/>
    <property type="match status" value="1"/>
</dbReference>
<organism evidence="11 12">
    <name type="scientific">Barnesiella intestinihominis YIT 11860</name>
    <dbReference type="NCBI Taxonomy" id="742726"/>
    <lineage>
        <taxon>Bacteria</taxon>
        <taxon>Pseudomonadati</taxon>
        <taxon>Bacteroidota</taxon>
        <taxon>Bacteroidia</taxon>
        <taxon>Bacteroidales</taxon>
        <taxon>Barnesiellaceae</taxon>
        <taxon>Barnesiella</taxon>
    </lineage>
</organism>
<dbReference type="SUPFAM" id="SSF56281">
    <property type="entry name" value="Metallo-hydrolase/oxidoreductase"/>
    <property type="match status" value="1"/>
</dbReference>
<dbReference type="FunFam" id="1.25.40.880:FF:000001">
    <property type="entry name" value="SDS hydrolase SdsA1"/>
    <property type="match status" value="1"/>
</dbReference>
<accession>K0WTP5</accession>
<dbReference type="HOGENOM" id="CLU_014655_1_0_10"/>
<dbReference type="GO" id="GO:0008270">
    <property type="term" value="F:zinc ion binding"/>
    <property type="evidence" value="ECO:0007669"/>
    <property type="project" value="InterPro"/>
</dbReference>
<dbReference type="InterPro" id="IPR044097">
    <property type="entry name" value="Bds1/SdsA1_MBL-fold"/>
</dbReference>
<dbReference type="EC" id="3.1.6.21" evidence="6"/>
<dbReference type="GO" id="GO:0018909">
    <property type="term" value="P:dodecyl sulfate metabolic process"/>
    <property type="evidence" value="ECO:0007669"/>
    <property type="project" value="InterPro"/>
</dbReference>
<dbReference type="Pfam" id="PF00753">
    <property type="entry name" value="Lactamase_B"/>
    <property type="match status" value="1"/>
</dbReference>
<gene>
    <name evidence="11" type="ORF">HMPREF9448_02130</name>
</gene>
<dbReference type="Gene3D" id="3.60.15.30">
    <property type="entry name" value="Metallo-beta-lactamase domain"/>
    <property type="match status" value="1"/>
</dbReference>
<comment type="cofactor">
    <cofactor evidence="1">
        <name>Zn(2+)</name>
        <dbReference type="ChEBI" id="CHEBI:29105"/>
    </cofactor>
</comment>
<feature type="signal peptide" evidence="9">
    <location>
        <begin position="1"/>
        <end position="21"/>
    </location>
</feature>
<dbReference type="InterPro" id="IPR001018">
    <property type="entry name" value="Beta-lactamase_class-B_CS"/>
</dbReference>
<evidence type="ECO:0000259" key="10">
    <source>
        <dbReference type="SMART" id="SM00849"/>
    </source>
</evidence>
<comment type="caution">
    <text evidence="11">The sequence shown here is derived from an EMBL/GenBank/DDBJ whole genome shotgun (WGS) entry which is preliminary data.</text>
</comment>
<evidence type="ECO:0000256" key="7">
    <source>
        <dbReference type="ARBA" id="ARBA00068034"/>
    </source>
</evidence>
<evidence type="ECO:0000256" key="1">
    <source>
        <dbReference type="ARBA" id="ARBA00001947"/>
    </source>
</evidence>
<keyword evidence="2" id="KW-0479">Metal-binding</keyword>
<dbReference type="InterPro" id="IPR029229">
    <property type="entry name" value="Alkyl_sulf_C"/>
</dbReference>
<keyword evidence="9" id="KW-0732">Signal</keyword>
<dbReference type="InterPro" id="IPR029228">
    <property type="entry name" value="Alkyl_sulf_dimr"/>
</dbReference>
<evidence type="ECO:0000256" key="9">
    <source>
        <dbReference type="SAM" id="SignalP"/>
    </source>
</evidence>
<dbReference type="GO" id="GO:0008800">
    <property type="term" value="F:beta-lactamase activity"/>
    <property type="evidence" value="ECO:0007669"/>
    <property type="project" value="InterPro"/>
</dbReference>
<dbReference type="InterPro" id="IPR001279">
    <property type="entry name" value="Metallo-B-lactamas"/>
</dbReference>
<dbReference type="PANTHER" id="PTHR43223:SF1">
    <property type="entry name" value="ALKYL_ARYL-SULFATASE BDS1"/>
    <property type="match status" value="1"/>
</dbReference>
<dbReference type="PROSITE" id="PS00743">
    <property type="entry name" value="BETA_LACTAMASE_B_1"/>
    <property type="match status" value="1"/>
</dbReference>
<dbReference type="PANTHER" id="PTHR43223">
    <property type="entry name" value="ALKYL/ARYL-SULFATASE"/>
    <property type="match status" value="1"/>
</dbReference>
<dbReference type="Gene3D" id="1.25.40.880">
    <property type="entry name" value="Alkyl sulfatase, dimerisation domain"/>
    <property type="match status" value="1"/>
</dbReference>
<evidence type="ECO:0000313" key="11">
    <source>
        <dbReference type="EMBL" id="EJZ62778.1"/>
    </source>
</evidence>
<dbReference type="RefSeq" id="WP_008862525.1">
    <property type="nucleotide sequence ID" value="NZ_JH815205.1"/>
</dbReference>
<keyword evidence="3" id="KW-0378">Hydrolase</keyword>
<comment type="similarity">
    <text evidence="5">Belongs to the metallo-beta-lactamase superfamily. Type III sulfatase family.</text>
</comment>
<dbReference type="InterPro" id="IPR052195">
    <property type="entry name" value="Bact_Alkyl/Aryl-Sulfatase"/>
</dbReference>
<proteinExistence type="inferred from homology"/>
<dbReference type="InterPro" id="IPR036527">
    <property type="entry name" value="SCP2_sterol-bd_dom_sf"/>
</dbReference>
<evidence type="ECO:0000256" key="6">
    <source>
        <dbReference type="ARBA" id="ARBA00066568"/>
    </source>
</evidence>
<dbReference type="CDD" id="cd07710">
    <property type="entry name" value="arylsulfatase_Sdsa1-like_MBL-fold"/>
    <property type="match status" value="1"/>
</dbReference>
<keyword evidence="12" id="KW-1185">Reference proteome</keyword>
<dbReference type="GO" id="GO:0018741">
    <property type="term" value="F:linear primary-alkylsulfatase activity"/>
    <property type="evidence" value="ECO:0007669"/>
    <property type="project" value="UniProtKB-EC"/>
</dbReference>
<dbReference type="PATRIC" id="fig|742726.3.peg.2222"/>
<dbReference type="GO" id="GO:0017001">
    <property type="term" value="P:antibiotic catabolic process"/>
    <property type="evidence" value="ECO:0007669"/>
    <property type="project" value="InterPro"/>
</dbReference>
<dbReference type="Proteomes" id="UP000006044">
    <property type="component" value="Unassembled WGS sequence"/>
</dbReference>
<evidence type="ECO:0000313" key="12">
    <source>
        <dbReference type="Proteomes" id="UP000006044"/>
    </source>
</evidence>
<dbReference type="EMBL" id="ADLE01000015">
    <property type="protein sequence ID" value="EJZ62778.1"/>
    <property type="molecule type" value="Genomic_DNA"/>
</dbReference>
<dbReference type="GeneID" id="77849335"/>
<protein>
    <recommendedName>
        <fullName evidence="7">Linear primary-alkylsulfatase</fullName>
        <ecNumber evidence="6">3.1.6.21</ecNumber>
    </recommendedName>
    <alternativeName>
        <fullName evidence="8">Type III linear primary-alkylsulfatase</fullName>
    </alternativeName>
</protein>
<feature type="domain" description="Metallo-beta-lactamase" evidence="10">
    <location>
        <begin position="121"/>
        <end position="341"/>
    </location>
</feature>
<sequence length="621" mass="69612">MKRKILSIAFGLVVVPSAIMAQTAATEHTIRANEAVKTELDFNDRQDFEDASRGFIATVNTSAIMTEDGKESYSLEGWDFLKNDVPETANPSLWRQSQLNRFNGLFEVIPDKLYQVRGFDIANMTFIRSDHGWIIIDVTTTNAAAKAGYDLIKKHVADLPVEGVIFTHPHGDHYGGIAAIREGSSKKDFEIIAPKGFMASAQNENVLAGVAMTRRATYMYGLQLEPSVTGNLGCGLGQAMSTGNKGIARPTIEIETTGEKHTIDGVEMEFVYVLDTEAPVEIMVWFPQMKAFCTAEDMTHNMHNLQTLRGAKVRNGLLWSKAVDTAIERYGDEVEVSFATHHWPTWGNERIVDYWEAQRDLYRYLHDQTLHMANRGLTPNEIAEEMQLPASLASQFHCRGYYGTLSHNVKSQYDLYFGWFDGNPAHLNPLPPTELGTKYVEAIGGAEKVLEVARASYDKGDYRWVATLLDHLVFAEPQNMEARRLLADTYTQLGYQAESGPWRNFYLTGARDLLKSDVPYTSQLINDGVLAQMDMGMLLDYCAIQLNGEKAADKEAVINIDFTDTNDKVVLILNNGVLNHRLNRQEKEADLTLSIAKMDFVKLFFGRTDTEALRNAGKIKM</sequence>
<evidence type="ECO:0000256" key="4">
    <source>
        <dbReference type="ARBA" id="ARBA00022833"/>
    </source>
</evidence>
<evidence type="ECO:0000256" key="5">
    <source>
        <dbReference type="ARBA" id="ARBA00033751"/>
    </source>
</evidence>
<dbReference type="SMART" id="SM00849">
    <property type="entry name" value="Lactamase_B"/>
    <property type="match status" value="1"/>
</dbReference>
<name>K0WTP5_9BACT</name>
<dbReference type="AlphaFoldDB" id="K0WTP5"/>